<gene>
    <name evidence="2" type="ORF">OBRU01_21222</name>
</gene>
<protein>
    <recommendedName>
        <fullName evidence="1">CRAL-TRIO domain-containing protein</fullName>
    </recommendedName>
</protein>
<dbReference type="InterPro" id="IPR036865">
    <property type="entry name" value="CRAL-TRIO_dom_sf"/>
</dbReference>
<reference evidence="2 3" key="1">
    <citation type="journal article" date="2015" name="Genome Biol. Evol.">
        <title>The genome of winter moth (Operophtera brumata) provides a genomic perspective on sexual dimorphism and phenology.</title>
        <authorList>
            <person name="Derks M.F."/>
            <person name="Smit S."/>
            <person name="Salis L."/>
            <person name="Schijlen E."/>
            <person name="Bossers A."/>
            <person name="Mateman C."/>
            <person name="Pijl A.S."/>
            <person name="de Ridder D."/>
            <person name="Groenen M.A."/>
            <person name="Visser M.E."/>
            <person name="Megens H.J."/>
        </authorList>
    </citation>
    <scope>NUCLEOTIDE SEQUENCE [LARGE SCALE GENOMIC DNA]</scope>
    <source>
        <strain evidence="2">WM2013NL</strain>
        <tissue evidence="2">Head and thorax</tissue>
    </source>
</reference>
<dbReference type="AlphaFoldDB" id="A0A0L7KSW6"/>
<evidence type="ECO:0000259" key="1">
    <source>
        <dbReference type="PROSITE" id="PS50191"/>
    </source>
</evidence>
<proteinExistence type="predicted"/>
<organism evidence="2 3">
    <name type="scientific">Operophtera brumata</name>
    <name type="common">Winter moth</name>
    <name type="synonym">Phalaena brumata</name>
    <dbReference type="NCBI Taxonomy" id="104452"/>
    <lineage>
        <taxon>Eukaryota</taxon>
        <taxon>Metazoa</taxon>
        <taxon>Ecdysozoa</taxon>
        <taxon>Arthropoda</taxon>
        <taxon>Hexapoda</taxon>
        <taxon>Insecta</taxon>
        <taxon>Pterygota</taxon>
        <taxon>Neoptera</taxon>
        <taxon>Endopterygota</taxon>
        <taxon>Lepidoptera</taxon>
        <taxon>Glossata</taxon>
        <taxon>Ditrysia</taxon>
        <taxon>Geometroidea</taxon>
        <taxon>Geometridae</taxon>
        <taxon>Larentiinae</taxon>
        <taxon>Operophtera</taxon>
    </lineage>
</organism>
<dbReference type="GO" id="GO:0016020">
    <property type="term" value="C:membrane"/>
    <property type="evidence" value="ECO:0007669"/>
    <property type="project" value="TreeGrafter"/>
</dbReference>
<dbReference type="PROSITE" id="PS50191">
    <property type="entry name" value="CRAL_TRIO"/>
    <property type="match status" value="1"/>
</dbReference>
<dbReference type="STRING" id="104452.A0A0L7KSW6"/>
<feature type="non-terminal residue" evidence="2">
    <location>
        <position position="97"/>
    </location>
</feature>
<evidence type="ECO:0000313" key="2">
    <source>
        <dbReference type="EMBL" id="KOB66362.1"/>
    </source>
</evidence>
<sequence>MDRTTLGHIGKLDVMTVKKVLYFVQECMLMKLKEVHFMNAPHFIDKLMMLLRPFLKKALMDIIYMHPVGADSLQKYISVDALPKTDGGSYKGRETIR</sequence>
<dbReference type="Pfam" id="PF00650">
    <property type="entry name" value="CRAL_TRIO"/>
    <property type="match status" value="1"/>
</dbReference>
<dbReference type="PANTHER" id="PTHR10174">
    <property type="entry name" value="ALPHA-TOCOPHEROL TRANSFER PROTEIN-RELATED"/>
    <property type="match status" value="1"/>
</dbReference>
<dbReference type="Gene3D" id="3.40.525.10">
    <property type="entry name" value="CRAL-TRIO lipid binding domain"/>
    <property type="match status" value="1"/>
</dbReference>
<keyword evidence="3" id="KW-1185">Reference proteome</keyword>
<dbReference type="SUPFAM" id="SSF52087">
    <property type="entry name" value="CRAL/TRIO domain"/>
    <property type="match status" value="1"/>
</dbReference>
<name>A0A0L7KSW6_OPEBR</name>
<evidence type="ECO:0000313" key="3">
    <source>
        <dbReference type="Proteomes" id="UP000037510"/>
    </source>
</evidence>
<feature type="domain" description="CRAL-TRIO" evidence="1">
    <location>
        <begin position="1"/>
        <end position="94"/>
    </location>
</feature>
<comment type="caution">
    <text evidence="2">The sequence shown here is derived from an EMBL/GenBank/DDBJ whole genome shotgun (WGS) entry which is preliminary data.</text>
</comment>
<dbReference type="InterPro" id="IPR001251">
    <property type="entry name" value="CRAL-TRIO_dom"/>
</dbReference>
<dbReference type="Proteomes" id="UP000037510">
    <property type="component" value="Unassembled WGS sequence"/>
</dbReference>
<dbReference type="EMBL" id="JTDY01006021">
    <property type="protein sequence ID" value="KOB66362.1"/>
    <property type="molecule type" value="Genomic_DNA"/>
</dbReference>
<dbReference type="CDD" id="cd00170">
    <property type="entry name" value="SEC14"/>
    <property type="match status" value="1"/>
</dbReference>
<accession>A0A0L7KSW6</accession>
<dbReference type="PANTHER" id="PTHR10174:SF213">
    <property type="entry name" value="CRAL-TRIO DOMAIN-CONTAINING PROTEIN"/>
    <property type="match status" value="1"/>
</dbReference>
<dbReference type="GO" id="GO:1902936">
    <property type="term" value="F:phosphatidylinositol bisphosphate binding"/>
    <property type="evidence" value="ECO:0007669"/>
    <property type="project" value="TreeGrafter"/>
</dbReference>
<dbReference type="PRINTS" id="PR00180">
    <property type="entry name" value="CRETINALDHBP"/>
</dbReference>